<evidence type="ECO:0000313" key="1">
    <source>
        <dbReference type="EMBL" id="CAF4268066.1"/>
    </source>
</evidence>
<evidence type="ECO:0000313" key="2">
    <source>
        <dbReference type="Proteomes" id="UP000663823"/>
    </source>
</evidence>
<accession>A0A820FWK2</accession>
<organism evidence="1 2">
    <name type="scientific">Rotaria sordida</name>
    <dbReference type="NCBI Taxonomy" id="392033"/>
    <lineage>
        <taxon>Eukaryota</taxon>
        <taxon>Metazoa</taxon>
        <taxon>Spiralia</taxon>
        <taxon>Gnathifera</taxon>
        <taxon>Rotifera</taxon>
        <taxon>Eurotatoria</taxon>
        <taxon>Bdelloidea</taxon>
        <taxon>Philodinida</taxon>
        <taxon>Philodinidae</taxon>
        <taxon>Rotaria</taxon>
    </lineage>
</organism>
<dbReference type="Proteomes" id="UP000663823">
    <property type="component" value="Unassembled WGS sequence"/>
</dbReference>
<reference evidence="1" key="1">
    <citation type="submission" date="2021-02" db="EMBL/GenBank/DDBJ databases">
        <authorList>
            <person name="Nowell W R."/>
        </authorList>
    </citation>
    <scope>NUCLEOTIDE SEQUENCE</scope>
</reference>
<name>A0A820FWK2_9BILA</name>
<feature type="non-terminal residue" evidence="1">
    <location>
        <position position="1"/>
    </location>
</feature>
<comment type="caution">
    <text evidence="1">The sequence shown here is derived from an EMBL/GenBank/DDBJ whole genome shotgun (WGS) entry which is preliminary data.</text>
</comment>
<dbReference type="EMBL" id="CAJOAX010037121">
    <property type="protein sequence ID" value="CAF4268066.1"/>
    <property type="molecule type" value="Genomic_DNA"/>
</dbReference>
<gene>
    <name evidence="1" type="ORF">OTI717_LOCUS41000</name>
</gene>
<protein>
    <submittedName>
        <fullName evidence="1">Uncharacterized protein</fullName>
    </submittedName>
</protein>
<proteinExistence type="predicted"/>
<dbReference type="AlphaFoldDB" id="A0A820FWK2"/>
<sequence>VTCELPLTLTFLRTGSAAISSRKFCQFWIIFNYMLFTGSL</sequence>